<dbReference type="InterPro" id="IPR052158">
    <property type="entry name" value="INH-QAR"/>
</dbReference>
<dbReference type="Pfam" id="PF01965">
    <property type="entry name" value="DJ-1_PfpI"/>
    <property type="match status" value="1"/>
</dbReference>
<evidence type="ECO:0000256" key="1">
    <source>
        <dbReference type="ARBA" id="ARBA00023015"/>
    </source>
</evidence>
<evidence type="ECO:0000313" key="5">
    <source>
        <dbReference type="Proteomes" id="UP001287445"/>
    </source>
</evidence>
<dbReference type="Pfam" id="PF12833">
    <property type="entry name" value="HTH_18"/>
    <property type="match status" value="1"/>
</dbReference>
<keyword evidence="1" id="KW-0805">Transcription regulation</keyword>
<evidence type="ECO:0000256" key="2">
    <source>
        <dbReference type="ARBA" id="ARBA00023163"/>
    </source>
</evidence>
<evidence type="ECO:0000259" key="3">
    <source>
        <dbReference type="PROSITE" id="PS01124"/>
    </source>
</evidence>
<keyword evidence="2" id="KW-0804">Transcription</keyword>
<comment type="caution">
    <text evidence="4">The sequence shown here is derived from an EMBL/GenBank/DDBJ whole genome shotgun (WGS) entry which is preliminary data.</text>
</comment>
<feature type="domain" description="HTH araC/xylS-type" evidence="3">
    <location>
        <begin position="211"/>
        <end position="309"/>
    </location>
</feature>
<protein>
    <submittedName>
        <fullName evidence="4">Helix-turn-helix domain-containing protein</fullName>
    </submittedName>
</protein>
<dbReference type="InterPro" id="IPR029062">
    <property type="entry name" value="Class_I_gatase-like"/>
</dbReference>
<dbReference type="Proteomes" id="UP001287445">
    <property type="component" value="Unassembled WGS sequence"/>
</dbReference>
<gene>
    <name evidence="4" type="ORF">SGN30_24370</name>
</gene>
<dbReference type="SUPFAM" id="SSF52317">
    <property type="entry name" value="Class I glutamine amidotransferase-like"/>
    <property type="match status" value="1"/>
</dbReference>
<proteinExistence type="predicted"/>
<dbReference type="GO" id="GO:0043565">
    <property type="term" value="F:sequence-specific DNA binding"/>
    <property type="evidence" value="ECO:0007669"/>
    <property type="project" value="InterPro"/>
</dbReference>
<organism evidence="4 5">
    <name type="scientific">Delftia acidovorans</name>
    <name type="common">Pseudomonas acidovorans</name>
    <name type="synonym">Comamonas acidovorans</name>
    <dbReference type="NCBI Taxonomy" id="80866"/>
    <lineage>
        <taxon>Bacteria</taxon>
        <taxon>Pseudomonadati</taxon>
        <taxon>Pseudomonadota</taxon>
        <taxon>Betaproteobacteria</taxon>
        <taxon>Burkholderiales</taxon>
        <taxon>Comamonadaceae</taxon>
        <taxon>Delftia</taxon>
    </lineage>
</organism>
<dbReference type="Gene3D" id="1.10.10.60">
    <property type="entry name" value="Homeodomain-like"/>
    <property type="match status" value="1"/>
</dbReference>
<dbReference type="Gene3D" id="3.40.50.880">
    <property type="match status" value="1"/>
</dbReference>
<dbReference type="EMBL" id="JAWWMZ010000012">
    <property type="protein sequence ID" value="MDX4956559.1"/>
    <property type="molecule type" value="Genomic_DNA"/>
</dbReference>
<dbReference type="InterPro" id="IPR009057">
    <property type="entry name" value="Homeodomain-like_sf"/>
</dbReference>
<dbReference type="SUPFAM" id="SSF46689">
    <property type="entry name" value="Homeodomain-like"/>
    <property type="match status" value="2"/>
</dbReference>
<accession>A0AAJ2R6E9</accession>
<dbReference type="GO" id="GO:0003700">
    <property type="term" value="F:DNA-binding transcription factor activity"/>
    <property type="evidence" value="ECO:0007669"/>
    <property type="project" value="InterPro"/>
</dbReference>
<dbReference type="InterPro" id="IPR002818">
    <property type="entry name" value="DJ-1/PfpI"/>
</dbReference>
<name>A0AAJ2R6E9_DELAC</name>
<dbReference type="CDD" id="cd03137">
    <property type="entry name" value="GATase1_AraC_1"/>
    <property type="match status" value="1"/>
</dbReference>
<dbReference type="PANTHER" id="PTHR43130:SF3">
    <property type="entry name" value="HTH-TYPE TRANSCRIPTIONAL REGULATOR RV1931C"/>
    <property type="match status" value="1"/>
</dbReference>
<dbReference type="PROSITE" id="PS01124">
    <property type="entry name" value="HTH_ARAC_FAMILY_2"/>
    <property type="match status" value="1"/>
</dbReference>
<dbReference type="AlphaFoldDB" id="A0AAJ2R6E9"/>
<dbReference type="RefSeq" id="WP_319076060.1">
    <property type="nucleotide sequence ID" value="NZ_JAWWMZ010000012.1"/>
</dbReference>
<dbReference type="PANTHER" id="PTHR43130">
    <property type="entry name" value="ARAC-FAMILY TRANSCRIPTIONAL REGULATOR"/>
    <property type="match status" value="1"/>
</dbReference>
<dbReference type="SMART" id="SM00342">
    <property type="entry name" value="HTH_ARAC"/>
    <property type="match status" value="1"/>
</dbReference>
<sequence length="343" mass="36939">MNPHRIVVVAMHGVLPFDLSMPSEVFGRIRNGTWQPYRVRVCGEAKEVKAGDFDLKVQWDLSQISDADTVFIPGVANTMAPVSTDVIEAIRGAAKRGARIASVCTGAFVLAATGLLDGKRATTHWLAADDLARLYPQIDVDPHVLYVDNGQILTSAGAVAGMDLCLHLIRKDYGSALAAMAARFAVAPLEREGGQAQFILQEPPTSASSLTHLLEWMSCNLDNDLSLHQIALKAAMSPRTLSRKFVAQVGITPLQWVLKARIRKSQTLLESTALSVEQIASLVGFDSATSFRERFMKIVGTSPSGYRKTFGGGSIARRSLMGSSPLDSKIADMVGFPADCLPA</sequence>
<reference evidence="4" key="1">
    <citation type="submission" date="2023-11" db="EMBL/GenBank/DDBJ databases">
        <title>Identification and selenium tolerance of Delftia acidovorans R3-25.</title>
        <authorList>
            <person name="Zhang S."/>
            <person name="Liu Y."/>
            <person name="Guo Y."/>
        </authorList>
    </citation>
    <scope>NUCLEOTIDE SEQUENCE</scope>
    <source>
        <strain evidence="4">R3-25</strain>
    </source>
</reference>
<dbReference type="InterPro" id="IPR018060">
    <property type="entry name" value="HTH_AraC"/>
</dbReference>
<evidence type="ECO:0000313" key="4">
    <source>
        <dbReference type="EMBL" id="MDX4956559.1"/>
    </source>
</evidence>